<sequence>MDAPPGPANGQSADGRCGAWAHGRMGAWAHGRMGAWALRHCPTFPAAWRLGIASRRRFAAAPSPATIQRTGVPRS</sequence>
<name>A0A2S8INH6_BURCE</name>
<proteinExistence type="predicted"/>
<accession>A0A2S8INH6</accession>
<evidence type="ECO:0000313" key="1">
    <source>
        <dbReference type="EMBL" id="PQP16303.1"/>
    </source>
</evidence>
<evidence type="ECO:0000313" key="2">
    <source>
        <dbReference type="Proteomes" id="UP000238206"/>
    </source>
</evidence>
<dbReference type="EMBL" id="PUIQ01000025">
    <property type="protein sequence ID" value="PQP16303.1"/>
    <property type="molecule type" value="Genomic_DNA"/>
</dbReference>
<gene>
    <name evidence="1" type="ORF">C5615_20175</name>
</gene>
<dbReference type="Proteomes" id="UP000238206">
    <property type="component" value="Unassembled WGS sequence"/>
</dbReference>
<comment type="caution">
    <text evidence="1">The sequence shown here is derived from an EMBL/GenBank/DDBJ whole genome shotgun (WGS) entry which is preliminary data.</text>
</comment>
<dbReference type="AlphaFoldDB" id="A0A2S8INH6"/>
<reference evidence="1 2" key="1">
    <citation type="submission" date="2018-02" db="EMBL/GenBank/DDBJ databases">
        <title>Draft genome sequencing of Burkholderia cepacia Y14-15.</title>
        <authorList>
            <person name="Zheng B.-X."/>
        </authorList>
    </citation>
    <scope>NUCLEOTIDE SEQUENCE [LARGE SCALE GENOMIC DNA]</scope>
    <source>
        <strain evidence="1 2">Y14-15</strain>
    </source>
</reference>
<protein>
    <submittedName>
        <fullName evidence="1">Uncharacterized protein</fullName>
    </submittedName>
</protein>
<organism evidence="1 2">
    <name type="scientific">Burkholderia cepacia</name>
    <name type="common">Pseudomonas cepacia</name>
    <dbReference type="NCBI Taxonomy" id="292"/>
    <lineage>
        <taxon>Bacteria</taxon>
        <taxon>Pseudomonadati</taxon>
        <taxon>Pseudomonadota</taxon>
        <taxon>Betaproteobacteria</taxon>
        <taxon>Burkholderiales</taxon>
        <taxon>Burkholderiaceae</taxon>
        <taxon>Burkholderia</taxon>
        <taxon>Burkholderia cepacia complex</taxon>
    </lineage>
</organism>